<feature type="transmembrane region" description="Helical" evidence="6">
    <location>
        <begin position="54"/>
        <end position="76"/>
    </location>
</feature>
<keyword evidence="3 6" id="KW-0812">Transmembrane</keyword>
<feature type="transmembrane region" description="Helical" evidence="6">
    <location>
        <begin position="377"/>
        <end position="397"/>
    </location>
</feature>
<dbReference type="Gene3D" id="1.20.1740.10">
    <property type="entry name" value="Amino acid/polyamine transporter I"/>
    <property type="match status" value="1"/>
</dbReference>
<feature type="transmembrane region" description="Helical" evidence="6">
    <location>
        <begin position="406"/>
        <end position="426"/>
    </location>
</feature>
<feature type="transmembrane region" description="Helical" evidence="6">
    <location>
        <begin position="295"/>
        <end position="315"/>
    </location>
</feature>
<dbReference type="STRING" id="46177.SAMN05660976_03341"/>
<feature type="transmembrane region" description="Helical" evidence="6">
    <location>
        <begin position="242"/>
        <end position="260"/>
    </location>
</feature>
<dbReference type="PANTHER" id="PTHR42770">
    <property type="entry name" value="AMINO ACID TRANSPORTER-RELATED"/>
    <property type="match status" value="1"/>
</dbReference>
<feature type="transmembrane region" description="Helical" evidence="6">
    <location>
        <begin position="168"/>
        <end position="189"/>
    </location>
</feature>
<evidence type="ECO:0000256" key="3">
    <source>
        <dbReference type="ARBA" id="ARBA00022692"/>
    </source>
</evidence>
<feature type="transmembrane region" description="Helical" evidence="6">
    <location>
        <begin position="345"/>
        <end position="365"/>
    </location>
</feature>
<evidence type="ECO:0000256" key="1">
    <source>
        <dbReference type="ARBA" id="ARBA00004651"/>
    </source>
</evidence>
<feature type="transmembrane region" description="Helical" evidence="6">
    <location>
        <begin position="209"/>
        <end position="230"/>
    </location>
</feature>
<dbReference type="PANTHER" id="PTHR42770:SF7">
    <property type="entry name" value="MEMBRANE PROTEIN"/>
    <property type="match status" value="1"/>
</dbReference>
<evidence type="ECO:0000313" key="7">
    <source>
        <dbReference type="EMBL" id="SEL79606.1"/>
    </source>
</evidence>
<sequence>MTQTTAPQRQHGHGLRHGAMSGGEVVAQAIANIAPSAVIAFSVAGIFASAGNASWLSFTLATVVILAVGYCISQFAKRRASAGSLYNYAAQGFGPLGAYVTGVTLIIGCFGIASGSLAGAVYHFNAFLAGIGLTIHNTVWNVVLAVVIGGLATLFTVWGIRMSARISLILEVISITIITVMLVIVLFAGKGPIFDSSQLTLEGATPHGIAVGMVLAILGFVGFSSSDALGREARNPFKAIPRAIMWSAAGVGLLYIFASYTQVAGYRALGDLGTSGNPLDELAVAVGMPGWFRPVLSLGVTASFFAVVVAPINVIGRIVFVMGKEGVLPGSLGHTHRTQQTPHRAILAVAPLAVALTALLFALGVDGMEIVVNVDTYGTYGYMVAYAVVALAAPIFLRREGVRVPFIWPCAIVSAIGMVYVFYVNVVPWPAWPLNFVVLAFLVTFAVALGWYGYVRTTRPSVAQTIGTTETDFAEMA</sequence>
<proteinExistence type="predicted"/>
<keyword evidence="8" id="KW-1185">Reference proteome</keyword>
<dbReference type="RefSeq" id="WP_091101303.1">
    <property type="nucleotide sequence ID" value="NZ_FOBF01000007.1"/>
</dbReference>
<feature type="transmembrane region" description="Helical" evidence="6">
    <location>
        <begin position="142"/>
        <end position="161"/>
    </location>
</feature>
<accession>A0A1H7T5S2</accession>
<dbReference type="Proteomes" id="UP000198953">
    <property type="component" value="Unassembled WGS sequence"/>
</dbReference>
<feature type="transmembrane region" description="Helical" evidence="6">
    <location>
        <begin position="96"/>
        <end position="122"/>
    </location>
</feature>
<evidence type="ECO:0000313" key="8">
    <source>
        <dbReference type="Proteomes" id="UP000198953"/>
    </source>
</evidence>
<name>A0A1H7T5S2_9ACTN</name>
<keyword evidence="5 6" id="KW-0472">Membrane</keyword>
<protein>
    <submittedName>
        <fullName evidence="7">Amino acid transporter</fullName>
    </submittedName>
</protein>
<comment type="subcellular location">
    <subcellularLocation>
        <location evidence="1">Cell membrane</location>
        <topology evidence="1">Multi-pass membrane protein</topology>
    </subcellularLocation>
</comment>
<dbReference type="GO" id="GO:0022857">
    <property type="term" value="F:transmembrane transporter activity"/>
    <property type="evidence" value="ECO:0007669"/>
    <property type="project" value="InterPro"/>
</dbReference>
<dbReference type="InterPro" id="IPR002293">
    <property type="entry name" value="AA/rel_permease1"/>
</dbReference>
<evidence type="ECO:0000256" key="4">
    <source>
        <dbReference type="ARBA" id="ARBA00022989"/>
    </source>
</evidence>
<evidence type="ECO:0000256" key="2">
    <source>
        <dbReference type="ARBA" id="ARBA00022475"/>
    </source>
</evidence>
<dbReference type="InterPro" id="IPR050367">
    <property type="entry name" value="APC_superfamily"/>
</dbReference>
<dbReference type="GO" id="GO:0005886">
    <property type="term" value="C:plasma membrane"/>
    <property type="evidence" value="ECO:0007669"/>
    <property type="project" value="UniProtKB-SubCell"/>
</dbReference>
<evidence type="ECO:0000256" key="6">
    <source>
        <dbReference type="SAM" id="Phobius"/>
    </source>
</evidence>
<dbReference type="OrthoDB" id="137613at2"/>
<organism evidence="7 8">
    <name type="scientific">Nonomuraea pusilla</name>
    <dbReference type="NCBI Taxonomy" id="46177"/>
    <lineage>
        <taxon>Bacteria</taxon>
        <taxon>Bacillati</taxon>
        <taxon>Actinomycetota</taxon>
        <taxon>Actinomycetes</taxon>
        <taxon>Streptosporangiales</taxon>
        <taxon>Streptosporangiaceae</taxon>
        <taxon>Nonomuraea</taxon>
    </lineage>
</organism>
<gene>
    <name evidence="7" type="ORF">SAMN05660976_03341</name>
</gene>
<feature type="transmembrane region" description="Helical" evidence="6">
    <location>
        <begin position="432"/>
        <end position="454"/>
    </location>
</feature>
<feature type="transmembrane region" description="Helical" evidence="6">
    <location>
        <begin position="25"/>
        <end position="48"/>
    </location>
</feature>
<keyword evidence="2" id="KW-1003">Cell membrane</keyword>
<keyword evidence="4 6" id="KW-1133">Transmembrane helix</keyword>
<evidence type="ECO:0000256" key="5">
    <source>
        <dbReference type="ARBA" id="ARBA00023136"/>
    </source>
</evidence>
<dbReference type="AlphaFoldDB" id="A0A1H7T5S2"/>
<dbReference type="Pfam" id="PF13520">
    <property type="entry name" value="AA_permease_2"/>
    <property type="match status" value="1"/>
</dbReference>
<dbReference type="EMBL" id="FOBF01000007">
    <property type="protein sequence ID" value="SEL79606.1"/>
    <property type="molecule type" value="Genomic_DNA"/>
</dbReference>
<reference evidence="7 8" key="1">
    <citation type="submission" date="2016-10" db="EMBL/GenBank/DDBJ databases">
        <authorList>
            <person name="de Groot N.N."/>
        </authorList>
    </citation>
    <scope>NUCLEOTIDE SEQUENCE [LARGE SCALE GENOMIC DNA]</scope>
    <source>
        <strain evidence="7 8">DSM 43357</strain>
    </source>
</reference>
<dbReference type="PIRSF" id="PIRSF006060">
    <property type="entry name" value="AA_transporter"/>
    <property type="match status" value="1"/>
</dbReference>